<reference evidence="1 4" key="1">
    <citation type="journal article" date="2014" name="Nat. Genet.">
        <title>Genome and transcriptome of the porcine whipworm Trichuris suis.</title>
        <authorList>
            <person name="Jex A.R."/>
            <person name="Nejsum P."/>
            <person name="Schwarz E.M."/>
            <person name="Hu L."/>
            <person name="Young N.D."/>
            <person name="Hall R.S."/>
            <person name="Korhonen P.K."/>
            <person name="Liao S."/>
            <person name="Thamsborg S."/>
            <person name="Xia J."/>
            <person name="Xu P."/>
            <person name="Wang S."/>
            <person name="Scheerlinck J.P."/>
            <person name="Hofmann A."/>
            <person name="Sternberg P.W."/>
            <person name="Wang J."/>
            <person name="Gasser R.B."/>
        </authorList>
    </citation>
    <scope>NUCLEOTIDE SEQUENCE [LARGE SCALE GENOMIC DNA]</scope>
    <source>
        <strain evidence="2">DCEP-RM93F</strain>
        <strain evidence="1">DCEP-RM93M</strain>
    </source>
</reference>
<proteinExistence type="predicted"/>
<organism evidence="1 4">
    <name type="scientific">Trichuris suis</name>
    <name type="common">pig whipworm</name>
    <dbReference type="NCBI Taxonomy" id="68888"/>
    <lineage>
        <taxon>Eukaryota</taxon>
        <taxon>Metazoa</taxon>
        <taxon>Ecdysozoa</taxon>
        <taxon>Nematoda</taxon>
        <taxon>Enoplea</taxon>
        <taxon>Dorylaimia</taxon>
        <taxon>Trichinellida</taxon>
        <taxon>Trichuridae</taxon>
        <taxon>Trichuris</taxon>
    </lineage>
</organism>
<dbReference type="Proteomes" id="UP000030758">
    <property type="component" value="Unassembled WGS sequence"/>
</dbReference>
<dbReference type="EMBL" id="KL367668">
    <property type="protein sequence ID" value="KFD60427.1"/>
    <property type="molecule type" value="Genomic_DNA"/>
</dbReference>
<dbReference type="Proteomes" id="UP000030764">
    <property type="component" value="Unassembled WGS sequence"/>
</dbReference>
<accession>A0A085M5Z5</accession>
<evidence type="ECO:0000313" key="2">
    <source>
        <dbReference type="EMBL" id="KFD60427.1"/>
    </source>
</evidence>
<evidence type="ECO:0000313" key="1">
    <source>
        <dbReference type="EMBL" id="KFD52641.1"/>
    </source>
</evidence>
<dbReference type="AlphaFoldDB" id="A0A085M5Z5"/>
<keyword evidence="4" id="KW-1185">Reference proteome</keyword>
<evidence type="ECO:0000313" key="3">
    <source>
        <dbReference type="EMBL" id="KFD63855.1"/>
    </source>
</evidence>
<name>A0A085M5Z5_9BILA</name>
<dbReference type="EMBL" id="KL363225">
    <property type="protein sequence ID" value="KFD52641.1"/>
    <property type="molecule type" value="Genomic_DNA"/>
</dbReference>
<evidence type="ECO:0000313" key="4">
    <source>
        <dbReference type="Proteomes" id="UP000030764"/>
    </source>
</evidence>
<gene>
    <name evidence="1" type="ORF">M513_06488</name>
    <name evidence="2" type="ORF">M514_06488</name>
    <name evidence="3" type="ORF">M514_24003</name>
</gene>
<sequence length="61" mass="7013">MRTSIFEETEEALDPFSVVGKAGLQLQEELLELQAIEELKSKFKLRYFMAAARHPMLMPSL</sequence>
<dbReference type="EMBL" id="KL367565">
    <property type="protein sequence ID" value="KFD63855.1"/>
    <property type="molecule type" value="Genomic_DNA"/>
</dbReference>
<protein>
    <submittedName>
        <fullName evidence="1">Uncharacterized protein</fullName>
    </submittedName>
</protein>